<dbReference type="AlphaFoldDB" id="A0A1E5GNB0"/>
<comment type="caution">
    <text evidence="1">The sequence shown here is derived from an EMBL/GenBank/DDBJ whole genome shotgun (WGS) entry which is preliminary data.</text>
</comment>
<dbReference type="OrthoDB" id="2156137at2"/>
<protein>
    <submittedName>
        <fullName evidence="1">GTP pyrophosphokinase</fullName>
    </submittedName>
</protein>
<dbReference type="EMBL" id="MIJZ01000001">
    <property type="protein sequence ID" value="OEG14186.1"/>
    <property type="molecule type" value="Genomic_DNA"/>
</dbReference>
<dbReference type="STRING" id="903984.BCR21_04150"/>
<keyword evidence="2" id="KW-1185">Reference proteome</keyword>
<organism evidence="1 2">
    <name type="scientific">Enterococcus ureasiticus</name>
    <dbReference type="NCBI Taxonomy" id="903984"/>
    <lineage>
        <taxon>Bacteria</taxon>
        <taxon>Bacillati</taxon>
        <taxon>Bacillota</taxon>
        <taxon>Bacilli</taxon>
        <taxon>Lactobacillales</taxon>
        <taxon>Enterococcaceae</taxon>
        <taxon>Enterococcus</taxon>
    </lineage>
</organism>
<name>A0A1E5GNB0_9ENTE</name>
<dbReference type="RefSeq" id="WP_069645230.1">
    <property type="nucleotide sequence ID" value="NZ_JAFLWC010000030.1"/>
</dbReference>
<dbReference type="Pfam" id="PF13743">
    <property type="entry name" value="Thioredoxin_5"/>
    <property type="match status" value="1"/>
</dbReference>
<sequence length="216" mass="24982">MIEIYLFVNPLGGICLNVEKDILKLVETENKKIQFRFIPLVNMRTINHLIKLFDIPTHDIEQRNQLFEDIYSAALDYKAAQLQGKKKGRHLLLGLQKAVAVDNIPYSSELAEKLVVEAGGDLDMFKADRQSDFVKESFQTDQQIAREMGIAKHPSAVVYNYTCDRDFGVLVEDCESMDEIKRLCETSEDNLQYFHEKFELNHYNEPRVPHGHLHLL</sequence>
<dbReference type="InterPro" id="IPR036249">
    <property type="entry name" value="Thioredoxin-like_sf"/>
</dbReference>
<dbReference type="Proteomes" id="UP000094068">
    <property type="component" value="Unassembled WGS sequence"/>
</dbReference>
<dbReference type="Gene3D" id="3.40.30.10">
    <property type="entry name" value="Glutaredoxin"/>
    <property type="match status" value="1"/>
</dbReference>
<evidence type="ECO:0000313" key="2">
    <source>
        <dbReference type="Proteomes" id="UP000094068"/>
    </source>
</evidence>
<proteinExistence type="predicted"/>
<dbReference type="SUPFAM" id="SSF52833">
    <property type="entry name" value="Thioredoxin-like"/>
    <property type="match status" value="1"/>
</dbReference>
<dbReference type="CDD" id="cd03025">
    <property type="entry name" value="DsbA_FrnE_like"/>
    <property type="match status" value="1"/>
</dbReference>
<accession>A0A1E5GNB0</accession>
<keyword evidence="1" id="KW-0418">Kinase</keyword>
<gene>
    <name evidence="1" type="ORF">BCR21_04150</name>
</gene>
<reference evidence="2" key="1">
    <citation type="submission" date="2016-09" db="EMBL/GenBank/DDBJ databases">
        <authorList>
            <person name="Gulvik C.A."/>
        </authorList>
    </citation>
    <scope>NUCLEOTIDE SEQUENCE [LARGE SCALE GENOMIC DNA]</scope>
    <source>
        <strain evidence="2">DSM 23328</strain>
    </source>
</reference>
<dbReference type="GO" id="GO:0016301">
    <property type="term" value="F:kinase activity"/>
    <property type="evidence" value="ECO:0007669"/>
    <property type="project" value="UniProtKB-KW"/>
</dbReference>
<evidence type="ECO:0000313" key="1">
    <source>
        <dbReference type="EMBL" id="OEG14186.1"/>
    </source>
</evidence>
<keyword evidence="1" id="KW-0808">Transferase</keyword>